<accession>A0A150XHL5</accession>
<feature type="coiled-coil region" evidence="1">
    <location>
        <begin position="121"/>
        <end position="190"/>
    </location>
</feature>
<proteinExistence type="predicted"/>
<dbReference type="EMBL" id="LRPC01000001">
    <property type="protein sequence ID" value="KYG78230.1"/>
    <property type="molecule type" value="Genomic_DNA"/>
</dbReference>
<sequence length="254" mass="28230">MKNYLIISFVAIILMGCSQEKQMLEAENATLITKLDSVSAELESTQKASVTLMSAMSLMDSINLSRQMMKVTLESSDQHADFLAQMTDLKAYVEQTGLQISKLEKTVKESRTAQSAYAQTIKTLKSDLESRKAEIASMETQLKSVEDNNQKLVVINKLQSETISSQDAEIAAKLLELEMLNQQITDLRVNFKLSEADAYYTQGEAYALAAQRTKLAPAKKKTSYQQALTAYQKALDLGKAEAQPKIEAIQARLK</sequence>
<dbReference type="RefSeq" id="WP_068217552.1">
    <property type="nucleotide sequence ID" value="NZ_CP139724.1"/>
</dbReference>
<evidence type="ECO:0000313" key="3">
    <source>
        <dbReference type="Proteomes" id="UP000075606"/>
    </source>
</evidence>
<comment type="caution">
    <text evidence="2">The sequence shown here is derived from an EMBL/GenBank/DDBJ whole genome shotgun (WGS) entry which is preliminary data.</text>
</comment>
<dbReference type="Proteomes" id="UP000075606">
    <property type="component" value="Unassembled WGS sequence"/>
</dbReference>
<name>A0A150XHL5_9BACT</name>
<protein>
    <submittedName>
        <fullName evidence="2">Uncharacterized protein</fullName>
    </submittedName>
</protein>
<evidence type="ECO:0000256" key="1">
    <source>
        <dbReference type="SAM" id="Coils"/>
    </source>
</evidence>
<evidence type="ECO:0000313" key="2">
    <source>
        <dbReference type="EMBL" id="KYG78230.1"/>
    </source>
</evidence>
<organism evidence="2 3">
    <name type="scientific">Roseivirga spongicola</name>
    <dbReference type="NCBI Taxonomy" id="333140"/>
    <lineage>
        <taxon>Bacteria</taxon>
        <taxon>Pseudomonadati</taxon>
        <taxon>Bacteroidota</taxon>
        <taxon>Cytophagia</taxon>
        <taxon>Cytophagales</taxon>
        <taxon>Roseivirgaceae</taxon>
        <taxon>Roseivirga</taxon>
    </lineage>
</organism>
<keyword evidence="3" id="KW-1185">Reference proteome</keyword>
<dbReference type="STRING" id="333140.AWW68_05545"/>
<keyword evidence="1" id="KW-0175">Coiled coil</keyword>
<dbReference type="AlphaFoldDB" id="A0A150XHL5"/>
<dbReference type="OrthoDB" id="977623at2"/>
<gene>
    <name evidence="2" type="ORF">AWW68_05545</name>
</gene>
<dbReference type="PROSITE" id="PS51257">
    <property type="entry name" value="PROKAR_LIPOPROTEIN"/>
    <property type="match status" value="1"/>
</dbReference>
<reference evidence="2 3" key="1">
    <citation type="submission" date="2016-01" db="EMBL/GenBank/DDBJ databases">
        <title>Genome sequencing of Roseivirga spongicola UST030701-084.</title>
        <authorList>
            <person name="Selvaratnam C."/>
            <person name="Thevarajoo S."/>
            <person name="Goh K.M."/>
            <person name="Ee R."/>
            <person name="Chan K.-G."/>
            <person name="Chong C.S."/>
        </authorList>
    </citation>
    <scope>NUCLEOTIDE SEQUENCE [LARGE SCALE GENOMIC DNA]</scope>
    <source>
        <strain evidence="2 3">UST030701-084</strain>
    </source>
</reference>